<proteinExistence type="predicted"/>
<dbReference type="InterPro" id="IPR002182">
    <property type="entry name" value="NB-ARC"/>
</dbReference>
<reference evidence="4 5" key="1">
    <citation type="submission" date="2014-04" db="EMBL/GenBank/DDBJ databases">
        <authorList>
            <consortium name="DOE Joint Genome Institute"/>
            <person name="Kuo A."/>
            <person name="Zuccaro A."/>
            <person name="Kohler A."/>
            <person name="Nagy L.G."/>
            <person name="Floudas D."/>
            <person name="Copeland A."/>
            <person name="Barry K.W."/>
            <person name="Cichocki N."/>
            <person name="Veneault-Fourrey C."/>
            <person name="LaButti K."/>
            <person name="Lindquist E.A."/>
            <person name="Lipzen A."/>
            <person name="Lundell T."/>
            <person name="Morin E."/>
            <person name="Murat C."/>
            <person name="Sun H."/>
            <person name="Tunlid A."/>
            <person name="Henrissat B."/>
            <person name="Grigoriev I.V."/>
            <person name="Hibbett D.S."/>
            <person name="Martin F."/>
            <person name="Nordberg H.P."/>
            <person name="Cantor M.N."/>
            <person name="Hua S.X."/>
        </authorList>
    </citation>
    <scope>NUCLEOTIDE SEQUENCE [LARGE SCALE GENOMIC DNA]</scope>
    <source>
        <strain evidence="4 5">MAFF 305830</strain>
    </source>
</reference>
<dbReference type="InterPro" id="IPR002641">
    <property type="entry name" value="PNPLA_dom"/>
</dbReference>
<sequence>MQSSLPPVGGSGLCLLSIDPGGPGGLSQLKILANLMHRLNYDRTSQEEKRPCDVFDMIGGTGTGGFIAILLVVLGMTADQTSEEFINVSTTVLQVKEFDAKSRTNALRAYIDKLLEKHGLEGGVKLLNSSSHVRGCRLAVFLSYMDHLGPTCTLRNFSVRQEQDLGMTITESLLATLTTPPLFTSFSIQKHGSAIEYTSGDFVVSNPTRKIISESRMAFGSETQVSCIINLGCGHAGVISIPEMSEMEEWHKLLANLARNSEQSAHEIQTQMGTLGIFHRLSVSRGLGDGADGNSPTFGQILSHTEVYLTDSSVTEKVDLCVDAVKTRLGVLSLGQLTHYGGSDVIAPSLPPLTANFVMRNKPWEFIRKAIFDPRDVHNAHGPRILVVTGMGGCGKTQLILKFLLEHANRFSFHLFVDGSNESRIRAEIVQHVRSLGLQHAQKTFRECLDFLALSSFNGPPVIIYDNVDDPNLDILPLLPEGNECVVLITSRNHSIGELSPEAHLELDVMSMDEAVEVLLHPPNPSSLSADEAREVAQLLGCLPIALAQARSYMYQTRCSGEEYLEILKENRDELLAEPVKYQRDMRYPSTDTAFSASFKQLTQRDQRLLYLLSFFHWTNWPLNLVTFAAKHKFSEYEIQYSEHGEDFIIGKTTLENIFYQGGKWSLAAFNKAIISLQNYSLVTISQGVDTRVLQMHPLTHAWVQSRISEVERPKYQATAVLLLALGARIEHTPLVRYLPNHVVQFSPILEHLHINNAGAFGLIMENGGLANDALLFRERVVSQLRSRAEPRDVHLASSLRSLAITYHDIDRLEEARILQQEVLDLRKEILGDVHPDTISAMNNLSNTYGTLGRTEESTLLQEEVLRLRKKILGERHPDTVTAMSNLAIRYRELGRMDQSRVLKEEVLRLRKEILGERHPDTVSASSNLATTYNDLGRFEEARQLHEGVLRLRKDLLGERHPDTITASSNLSNTYRDLGRINEARVIQEEVLRLRKEILGERHLESIDASNNLANTYGDLGRRNEAIMIQEEVFRLRKEILGEKHPDTFAAMGNLAIGYDELGRLDEARLLQEEVLRLREEILGEHHPATITASSNLANTYRKLNRLNEARTLQEEVLRLRKGILGERHPDTISSLNNLATTYHDLGQLEDARVYREQVLQLRKEVQGDRHPDTISASNNLAMTYSDLGRLEEARTLQEEVCRLRKEIFGERHPSTLNALNNLANTYSDLGRQDEARVLQEEVLQLRTEVLGERHPDTVSASNNLANTYRNMGRFNEAKTLLEEVLLLRREILGERHPDTIDSSNNLANTYANLGKLEAAKALHEECIRLRKEVQGERHPDTIVTLSNLAILLGLMKEFNQAKELEEEVVLLSTEVFGERHPKTVQAMINLSITCCDLSDISRAATLVDAAEIIISQTSGTAHPQYQLCQSIKSLVQKRQNAVSPTL</sequence>
<dbReference type="PROSITE" id="PS51635">
    <property type="entry name" value="PNPLA"/>
    <property type="match status" value="1"/>
</dbReference>
<dbReference type="Proteomes" id="UP000054097">
    <property type="component" value="Unassembled WGS sequence"/>
</dbReference>
<protein>
    <recommendedName>
        <fullName evidence="3">PNPLA domain-containing protein</fullName>
    </recommendedName>
</protein>
<dbReference type="PANTHER" id="PTHR46082:SF6">
    <property type="entry name" value="AAA+ ATPASE DOMAIN-CONTAINING PROTEIN-RELATED"/>
    <property type="match status" value="1"/>
</dbReference>
<evidence type="ECO:0000259" key="3">
    <source>
        <dbReference type="PROSITE" id="PS51635"/>
    </source>
</evidence>
<dbReference type="Gene3D" id="3.40.50.300">
    <property type="entry name" value="P-loop containing nucleotide triphosphate hydrolases"/>
    <property type="match status" value="1"/>
</dbReference>
<dbReference type="Pfam" id="PF13374">
    <property type="entry name" value="TPR_10"/>
    <property type="match status" value="2"/>
</dbReference>
<evidence type="ECO:0000313" key="5">
    <source>
        <dbReference type="Proteomes" id="UP000054097"/>
    </source>
</evidence>
<comment type="caution">
    <text evidence="2">Lacks conserved residue(s) required for the propagation of feature annotation.</text>
</comment>
<dbReference type="Pfam" id="PF00931">
    <property type="entry name" value="NB-ARC"/>
    <property type="match status" value="1"/>
</dbReference>
<dbReference type="GO" id="GO:0043531">
    <property type="term" value="F:ADP binding"/>
    <property type="evidence" value="ECO:0007669"/>
    <property type="project" value="InterPro"/>
</dbReference>
<dbReference type="InterPro" id="IPR019734">
    <property type="entry name" value="TPR_rpt"/>
</dbReference>
<dbReference type="SUPFAM" id="SSF52540">
    <property type="entry name" value="P-loop containing nucleoside triphosphate hydrolases"/>
    <property type="match status" value="1"/>
</dbReference>
<dbReference type="OrthoDB" id="771227at2759"/>
<dbReference type="Pfam" id="PF13181">
    <property type="entry name" value="TPR_8"/>
    <property type="match status" value="1"/>
</dbReference>
<dbReference type="InterPro" id="IPR053137">
    <property type="entry name" value="NLR-like"/>
</dbReference>
<dbReference type="EMBL" id="KN824283">
    <property type="protein sequence ID" value="KIM30969.1"/>
    <property type="molecule type" value="Genomic_DNA"/>
</dbReference>
<dbReference type="InterPro" id="IPR027417">
    <property type="entry name" value="P-loop_NTPase"/>
</dbReference>
<dbReference type="PANTHER" id="PTHR46082">
    <property type="entry name" value="ATP/GTP-BINDING PROTEIN-RELATED"/>
    <property type="match status" value="1"/>
</dbReference>
<dbReference type="HOGENOM" id="CLU_000288_125_6_1"/>
<dbReference type="Gene3D" id="3.40.1090.10">
    <property type="entry name" value="Cytosolic phospholipase A2 catalytic domain"/>
    <property type="match status" value="1"/>
</dbReference>
<dbReference type="Gene3D" id="1.25.40.10">
    <property type="entry name" value="Tetratricopeptide repeat domain"/>
    <property type="match status" value="4"/>
</dbReference>
<organism evidence="4 5">
    <name type="scientific">Serendipita vermifera MAFF 305830</name>
    <dbReference type="NCBI Taxonomy" id="933852"/>
    <lineage>
        <taxon>Eukaryota</taxon>
        <taxon>Fungi</taxon>
        <taxon>Dikarya</taxon>
        <taxon>Basidiomycota</taxon>
        <taxon>Agaricomycotina</taxon>
        <taxon>Agaricomycetes</taxon>
        <taxon>Sebacinales</taxon>
        <taxon>Serendipitaceae</taxon>
        <taxon>Serendipita</taxon>
    </lineage>
</organism>
<dbReference type="SMART" id="SM00028">
    <property type="entry name" value="TPR"/>
    <property type="match status" value="13"/>
</dbReference>
<keyword evidence="1" id="KW-0443">Lipid metabolism</keyword>
<evidence type="ECO:0000256" key="2">
    <source>
        <dbReference type="PROSITE-ProRule" id="PRU01161"/>
    </source>
</evidence>
<dbReference type="SUPFAM" id="SSF48452">
    <property type="entry name" value="TPR-like"/>
    <property type="match status" value="2"/>
</dbReference>
<gene>
    <name evidence="4" type="ORF">M408DRAFT_327883</name>
</gene>
<dbReference type="Pfam" id="PF01734">
    <property type="entry name" value="Patatin"/>
    <property type="match status" value="1"/>
</dbReference>
<dbReference type="Pfam" id="PF13424">
    <property type="entry name" value="TPR_12"/>
    <property type="match status" value="6"/>
</dbReference>
<dbReference type="STRING" id="933852.A0A0C3BFM2"/>
<dbReference type="GO" id="GO:0046486">
    <property type="term" value="P:glycerolipid metabolic process"/>
    <property type="evidence" value="ECO:0007669"/>
    <property type="project" value="UniProtKB-ARBA"/>
</dbReference>
<dbReference type="SUPFAM" id="SSF52151">
    <property type="entry name" value="FabD/lysophospholipase-like"/>
    <property type="match status" value="1"/>
</dbReference>
<name>A0A0C3BFM2_SERVB</name>
<dbReference type="InterPro" id="IPR011990">
    <property type="entry name" value="TPR-like_helical_dom_sf"/>
</dbReference>
<accession>A0A0C3BFM2</accession>
<evidence type="ECO:0000256" key="1">
    <source>
        <dbReference type="ARBA" id="ARBA00023098"/>
    </source>
</evidence>
<reference evidence="5" key="2">
    <citation type="submission" date="2015-01" db="EMBL/GenBank/DDBJ databases">
        <title>Evolutionary Origins and Diversification of the Mycorrhizal Mutualists.</title>
        <authorList>
            <consortium name="DOE Joint Genome Institute"/>
            <consortium name="Mycorrhizal Genomics Consortium"/>
            <person name="Kohler A."/>
            <person name="Kuo A."/>
            <person name="Nagy L.G."/>
            <person name="Floudas D."/>
            <person name="Copeland A."/>
            <person name="Barry K.W."/>
            <person name="Cichocki N."/>
            <person name="Veneault-Fourrey C."/>
            <person name="LaButti K."/>
            <person name="Lindquist E.A."/>
            <person name="Lipzen A."/>
            <person name="Lundell T."/>
            <person name="Morin E."/>
            <person name="Murat C."/>
            <person name="Riley R."/>
            <person name="Ohm R."/>
            <person name="Sun H."/>
            <person name="Tunlid A."/>
            <person name="Henrissat B."/>
            <person name="Grigoriev I.V."/>
            <person name="Hibbett D.S."/>
            <person name="Martin F."/>
        </authorList>
    </citation>
    <scope>NUCLEOTIDE SEQUENCE [LARGE SCALE GENOMIC DNA]</scope>
    <source>
        <strain evidence="5">MAFF 305830</strain>
    </source>
</reference>
<evidence type="ECO:0000313" key="4">
    <source>
        <dbReference type="EMBL" id="KIM30969.1"/>
    </source>
</evidence>
<feature type="domain" description="PNPLA" evidence="3">
    <location>
        <begin position="16"/>
        <end position="212"/>
    </location>
</feature>
<dbReference type="PRINTS" id="PR00381">
    <property type="entry name" value="KINESINLIGHT"/>
</dbReference>
<dbReference type="InterPro" id="IPR016035">
    <property type="entry name" value="Acyl_Trfase/lysoPLipase"/>
</dbReference>
<keyword evidence="5" id="KW-1185">Reference proteome</keyword>